<name>A0A1I7X1D9_HETBA</name>
<protein>
    <submittedName>
        <fullName evidence="2">Uncharacterized protein</fullName>
    </submittedName>
</protein>
<evidence type="ECO:0000313" key="2">
    <source>
        <dbReference type="WBParaSite" id="Hba_11266"/>
    </source>
</evidence>
<dbReference type="WBParaSite" id="Hba_11266">
    <property type="protein sequence ID" value="Hba_11266"/>
    <property type="gene ID" value="Hba_11266"/>
</dbReference>
<reference evidence="2" key="1">
    <citation type="submission" date="2016-11" db="UniProtKB">
        <authorList>
            <consortium name="WormBaseParasite"/>
        </authorList>
    </citation>
    <scope>IDENTIFICATION</scope>
</reference>
<evidence type="ECO:0000313" key="1">
    <source>
        <dbReference type="Proteomes" id="UP000095283"/>
    </source>
</evidence>
<dbReference type="AlphaFoldDB" id="A0A1I7X1D9"/>
<dbReference type="Proteomes" id="UP000095283">
    <property type="component" value="Unplaced"/>
</dbReference>
<keyword evidence="1" id="KW-1185">Reference proteome</keyword>
<organism evidence="1 2">
    <name type="scientific">Heterorhabditis bacteriophora</name>
    <name type="common">Entomopathogenic nematode worm</name>
    <dbReference type="NCBI Taxonomy" id="37862"/>
    <lineage>
        <taxon>Eukaryota</taxon>
        <taxon>Metazoa</taxon>
        <taxon>Ecdysozoa</taxon>
        <taxon>Nematoda</taxon>
        <taxon>Chromadorea</taxon>
        <taxon>Rhabditida</taxon>
        <taxon>Rhabditina</taxon>
        <taxon>Rhabditomorpha</taxon>
        <taxon>Strongyloidea</taxon>
        <taxon>Heterorhabditidae</taxon>
        <taxon>Heterorhabditis</taxon>
    </lineage>
</organism>
<sequence length="138" mass="15451">MREGAAGENINQAIDNEIIRAIVQVGCGYMGCAPIYSNHKPNSQMWRCKHTYYPCIKVSDEFVTSRQFISPLIPTSTEIMYLLSANQPKVHAGEIKSNSLERWSRNGVQAELLWANLSEGLTTSIAWVADAARYINDD</sequence>
<proteinExistence type="predicted"/>
<accession>A0A1I7X1D9</accession>